<keyword evidence="5" id="KW-0472">Membrane</keyword>
<feature type="region of interest" description="Disordered" evidence="4">
    <location>
        <begin position="197"/>
        <end position="216"/>
    </location>
</feature>
<comment type="similarity">
    <text evidence="1">Belongs to the peptidase S1C family.</text>
</comment>
<evidence type="ECO:0000313" key="8">
    <source>
        <dbReference type="Proteomes" id="UP000243342"/>
    </source>
</evidence>
<dbReference type="STRING" id="1428644.BIV57_05465"/>
<sequence length="550" mass="54166">MSSERGEDINGPVGGQPNAGSGGPDLPPPPAYQPGAERPQDEPRGAGDGAARTSEPQREPDRAPRQEAQPGPAHHQEQPSPQNPYGGQAGPPTTPGQPTAGQPTAPGQPGPGAHDPFGQPQPGAGGGAGGYGFGAEGAATPPPPQYPGGTVWGAQPPPFGAAPAKPKNRRAGLIAAALLVTALVAGGIGGGIGSYATSHSDSSGSTTVSSQADQANLNRSPHSVAGIANAALPSVVTIKAEGSQESGTGTGFVYDKQGHILTNNHVVAPAAGGGKLTVTFSDGRSYNASVVGRASGYDVAVVKLDGAGSRNLKPLALGNSDKVAVGDNAIAIGAPYGLSGTVTTGIISAKNRPVASSSSEGGSSSGQSSYMNALQTDAPINPGNSGGPLLDANGAVIGINSAIRTSDSGGGNSPFGGSTQQSGSIGLGFAIPINQASRVAQDLIQTGKPVYPVIGVLRNDDYSGNGAQIATHAIQGTPAVTPNGPAAKAGLKAGDVITKLDGVPIDSGPTLVSEIWSHKPGETVGVEYTRGGQNHTTQITLGKRVGDAGS</sequence>
<reference evidence="7 8" key="1">
    <citation type="submission" date="2016-10" db="EMBL/GenBank/DDBJ databases">
        <title>Genome sequence of Streptomyces gilvigriseus MUSC 26.</title>
        <authorList>
            <person name="Lee L.-H."/>
            <person name="Ser H.-L."/>
        </authorList>
    </citation>
    <scope>NUCLEOTIDE SEQUENCE [LARGE SCALE GENOMIC DNA]</scope>
    <source>
        <strain evidence="7 8">MUSC 26</strain>
    </source>
</reference>
<dbReference type="Pfam" id="PF13365">
    <property type="entry name" value="Trypsin_2"/>
    <property type="match status" value="1"/>
</dbReference>
<feature type="compositionally biased region" description="Basic and acidic residues" evidence="4">
    <location>
        <begin position="55"/>
        <end position="65"/>
    </location>
</feature>
<comment type="caution">
    <text evidence="7">The sequence shown here is derived from an EMBL/GenBank/DDBJ whole genome shotgun (WGS) entry which is preliminary data.</text>
</comment>
<feature type="region of interest" description="Disordered" evidence="4">
    <location>
        <begin position="352"/>
        <end position="387"/>
    </location>
</feature>
<evidence type="ECO:0000256" key="2">
    <source>
        <dbReference type="ARBA" id="ARBA00022670"/>
    </source>
</evidence>
<keyword evidence="3" id="KW-0378">Hydrolase</keyword>
<feature type="compositionally biased region" description="Low complexity" evidence="4">
    <location>
        <begin position="356"/>
        <end position="369"/>
    </location>
</feature>
<evidence type="ECO:0000256" key="3">
    <source>
        <dbReference type="ARBA" id="ARBA00022801"/>
    </source>
</evidence>
<evidence type="ECO:0000256" key="5">
    <source>
        <dbReference type="SAM" id="Phobius"/>
    </source>
</evidence>
<dbReference type="GO" id="GO:0006508">
    <property type="term" value="P:proteolysis"/>
    <property type="evidence" value="ECO:0007669"/>
    <property type="project" value="UniProtKB-KW"/>
</dbReference>
<dbReference type="InterPro" id="IPR043504">
    <property type="entry name" value="Peptidase_S1_PA_chymotrypsin"/>
</dbReference>
<feature type="domain" description="PDZ" evidence="6">
    <location>
        <begin position="480"/>
        <end position="507"/>
    </location>
</feature>
<dbReference type="PRINTS" id="PR00834">
    <property type="entry name" value="PROTEASES2C"/>
</dbReference>
<keyword evidence="2" id="KW-0645">Protease</keyword>
<dbReference type="GO" id="GO:0004252">
    <property type="term" value="F:serine-type endopeptidase activity"/>
    <property type="evidence" value="ECO:0007669"/>
    <property type="project" value="InterPro"/>
</dbReference>
<feature type="region of interest" description="Disordered" evidence="4">
    <location>
        <begin position="1"/>
        <end position="166"/>
    </location>
</feature>
<gene>
    <name evidence="7" type="ORF">BIV57_05465</name>
</gene>
<dbReference type="Proteomes" id="UP000243342">
    <property type="component" value="Unassembled WGS sequence"/>
</dbReference>
<keyword evidence="5" id="KW-0812">Transmembrane</keyword>
<evidence type="ECO:0000256" key="1">
    <source>
        <dbReference type="ARBA" id="ARBA00010541"/>
    </source>
</evidence>
<evidence type="ECO:0000259" key="6">
    <source>
        <dbReference type="PROSITE" id="PS50106"/>
    </source>
</evidence>
<dbReference type="AlphaFoldDB" id="A0A1J7BIJ1"/>
<dbReference type="InterPro" id="IPR001478">
    <property type="entry name" value="PDZ"/>
</dbReference>
<dbReference type="InterPro" id="IPR036034">
    <property type="entry name" value="PDZ_sf"/>
</dbReference>
<dbReference type="SUPFAM" id="SSF50156">
    <property type="entry name" value="PDZ domain-like"/>
    <property type="match status" value="1"/>
</dbReference>
<keyword evidence="8" id="KW-1185">Reference proteome</keyword>
<dbReference type="Gene3D" id="2.40.10.10">
    <property type="entry name" value="Trypsin-like serine proteases"/>
    <property type="match status" value="2"/>
</dbReference>
<dbReference type="OrthoDB" id="9758917at2"/>
<dbReference type="SUPFAM" id="SSF50494">
    <property type="entry name" value="Trypsin-like serine proteases"/>
    <property type="match status" value="1"/>
</dbReference>
<evidence type="ECO:0000256" key="4">
    <source>
        <dbReference type="SAM" id="MobiDB-lite"/>
    </source>
</evidence>
<organism evidence="7 8">
    <name type="scientific">Mangrovactinospora gilvigrisea</name>
    <dbReference type="NCBI Taxonomy" id="1428644"/>
    <lineage>
        <taxon>Bacteria</taxon>
        <taxon>Bacillati</taxon>
        <taxon>Actinomycetota</taxon>
        <taxon>Actinomycetes</taxon>
        <taxon>Kitasatosporales</taxon>
        <taxon>Streptomycetaceae</taxon>
        <taxon>Mangrovactinospora</taxon>
    </lineage>
</organism>
<evidence type="ECO:0000313" key="7">
    <source>
        <dbReference type="EMBL" id="OIV38454.1"/>
    </source>
</evidence>
<dbReference type="InterPro" id="IPR051201">
    <property type="entry name" value="Chloro_Bact_Ser_Proteases"/>
</dbReference>
<dbReference type="PANTHER" id="PTHR43343:SF3">
    <property type="entry name" value="PROTEASE DO-LIKE 8, CHLOROPLASTIC"/>
    <property type="match status" value="1"/>
</dbReference>
<keyword evidence="5" id="KW-1133">Transmembrane helix</keyword>
<feature type="compositionally biased region" description="Gly residues" evidence="4">
    <location>
        <begin position="123"/>
        <end position="135"/>
    </location>
</feature>
<accession>A0A1J7BIJ1</accession>
<dbReference type="RefSeq" id="WP_071655532.1">
    <property type="nucleotide sequence ID" value="NZ_MLCF01000021.1"/>
</dbReference>
<feature type="compositionally biased region" description="Low complexity" evidence="4">
    <location>
        <begin position="197"/>
        <end position="210"/>
    </location>
</feature>
<dbReference type="InterPro" id="IPR009003">
    <property type="entry name" value="Peptidase_S1_PA"/>
</dbReference>
<dbReference type="PROSITE" id="PS50106">
    <property type="entry name" value="PDZ"/>
    <property type="match status" value="1"/>
</dbReference>
<dbReference type="Gene3D" id="2.30.42.10">
    <property type="match status" value="1"/>
</dbReference>
<proteinExistence type="inferred from homology"/>
<protein>
    <recommendedName>
        <fullName evidence="6">PDZ domain-containing protein</fullName>
    </recommendedName>
</protein>
<dbReference type="Pfam" id="PF13180">
    <property type="entry name" value="PDZ_2"/>
    <property type="match status" value="1"/>
</dbReference>
<name>A0A1J7BIJ1_9ACTN</name>
<feature type="compositionally biased region" description="Low complexity" evidence="4">
    <location>
        <begin position="96"/>
        <end position="113"/>
    </location>
</feature>
<dbReference type="PANTHER" id="PTHR43343">
    <property type="entry name" value="PEPTIDASE S12"/>
    <property type="match status" value="1"/>
</dbReference>
<feature type="transmembrane region" description="Helical" evidence="5">
    <location>
        <begin position="173"/>
        <end position="196"/>
    </location>
</feature>
<dbReference type="EMBL" id="MLCF01000021">
    <property type="protein sequence ID" value="OIV38454.1"/>
    <property type="molecule type" value="Genomic_DNA"/>
</dbReference>
<dbReference type="InterPro" id="IPR001940">
    <property type="entry name" value="Peptidase_S1C"/>
</dbReference>